<dbReference type="InterPro" id="IPR053148">
    <property type="entry name" value="PD-DEXK-like_domain"/>
</dbReference>
<dbReference type="Proteomes" id="UP000283872">
    <property type="component" value="Unassembled WGS sequence"/>
</dbReference>
<reference evidence="2" key="2">
    <citation type="submission" date="2022-07" db="EMBL/GenBank/DDBJ databases">
        <title>Prevotella copri.</title>
        <authorList>
            <person name="Yang C."/>
        </authorList>
    </citation>
    <scope>NUCLEOTIDE SEQUENCE</scope>
    <source>
        <strain evidence="2">HF1476</strain>
    </source>
</reference>
<evidence type="ECO:0000259" key="1">
    <source>
        <dbReference type="Pfam" id="PF17761"/>
    </source>
</evidence>
<evidence type="ECO:0000313" key="3">
    <source>
        <dbReference type="EMBL" id="RGS18183.1"/>
    </source>
</evidence>
<protein>
    <submittedName>
        <fullName evidence="2">DUF1016 N-terminal domain-containing protein</fullName>
    </submittedName>
    <submittedName>
        <fullName evidence="3">DUF1016 family protein</fullName>
    </submittedName>
</protein>
<evidence type="ECO:0000313" key="4">
    <source>
        <dbReference type="Proteomes" id="UP000283872"/>
    </source>
</evidence>
<evidence type="ECO:0000313" key="2">
    <source>
        <dbReference type="EMBL" id="MCP9599972.1"/>
    </source>
</evidence>
<dbReference type="RefSeq" id="WP_117586966.1">
    <property type="nucleotide sequence ID" value="NZ_JANDWK010000017.1"/>
</dbReference>
<dbReference type="PANTHER" id="PTHR30547">
    <property type="entry name" value="UNCHARACTERIZED PROTEIN YHCG-RELATED"/>
    <property type="match status" value="1"/>
</dbReference>
<dbReference type="Proteomes" id="UP001204486">
    <property type="component" value="Unassembled WGS sequence"/>
</dbReference>
<dbReference type="Pfam" id="PF17761">
    <property type="entry name" value="DUF1016_N"/>
    <property type="match status" value="1"/>
</dbReference>
<dbReference type="EMBL" id="QRVA01000005">
    <property type="protein sequence ID" value="RGS18183.1"/>
    <property type="molecule type" value="Genomic_DNA"/>
</dbReference>
<gene>
    <name evidence="3" type="ORF">DWY11_03500</name>
    <name evidence="2" type="ORF">NNC55_08400</name>
</gene>
<dbReference type="InterPro" id="IPR041527">
    <property type="entry name" value="YhcG_N"/>
</dbReference>
<dbReference type="EMBL" id="JANDWN010000019">
    <property type="protein sequence ID" value="MCP9599972.1"/>
    <property type="molecule type" value="Genomic_DNA"/>
</dbReference>
<feature type="domain" description="YhcG N-terminal" evidence="1">
    <location>
        <begin position="22"/>
        <end position="83"/>
    </location>
</feature>
<dbReference type="PANTHER" id="PTHR30547:SF0">
    <property type="entry name" value="BLR8175 PROTEIN"/>
    <property type="match status" value="1"/>
</dbReference>
<comment type="caution">
    <text evidence="2">The sequence shown here is derived from an EMBL/GenBank/DDBJ whole genome shotgun (WGS) entry which is preliminary data.</text>
</comment>
<proteinExistence type="predicted"/>
<reference evidence="3 4" key="1">
    <citation type="submission" date="2018-08" db="EMBL/GenBank/DDBJ databases">
        <title>A genome reference for cultivated species of the human gut microbiota.</title>
        <authorList>
            <person name="Zou Y."/>
            <person name="Xue W."/>
            <person name="Luo G."/>
        </authorList>
    </citation>
    <scope>NUCLEOTIDE SEQUENCE [LARGE SCALE GENOMIC DNA]</scope>
    <source>
        <strain evidence="3 4">AF24-12</strain>
    </source>
</reference>
<sequence>MNNITKDGNTLLPTGYIQWRKDIEQLIDTAKLKTAISINMGTLSLYWNIGKQIIEKQEQIGWGKQVIAQLSKDLCSRFPDDRGIRNAT</sequence>
<dbReference type="AlphaFoldDB" id="A0A3E5E3A5"/>
<name>A0A3E5E3A5_9BACT</name>
<evidence type="ECO:0000313" key="5">
    <source>
        <dbReference type="Proteomes" id="UP001204486"/>
    </source>
</evidence>
<accession>A0A3E5E3A5</accession>
<organism evidence="2 5">
    <name type="scientific">Segatella copri</name>
    <dbReference type="NCBI Taxonomy" id="165179"/>
    <lineage>
        <taxon>Bacteria</taxon>
        <taxon>Pseudomonadati</taxon>
        <taxon>Bacteroidota</taxon>
        <taxon>Bacteroidia</taxon>
        <taxon>Bacteroidales</taxon>
        <taxon>Prevotellaceae</taxon>
        <taxon>Segatella</taxon>
    </lineage>
</organism>